<feature type="compositionally biased region" description="Basic and acidic residues" evidence="2">
    <location>
        <begin position="633"/>
        <end position="648"/>
    </location>
</feature>
<keyword evidence="4" id="KW-1185">Reference proteome</keyword>
<feature type="coiled-coil region" evidence="1">
    <location>
        <begin position="722"/>
        <end position="766"/>
    </location>
</feature>
<feature type="region of interest" description="Disordered" evidence="2">
    <location>
        <begin position="633"/>
        <end position="657"/>
    </location>
</feature>
<sequence length="904" mass="101239">MILTEIQLNGVRRFTSPIKLEGLGPGLNILALPNESGKSTLLLALRAALMWRHSSGGEQIKSLASYGGSEPHIILRFMWGSVPCAFEKRFLKKKGARLLMGGEQYQGDEAEEKIRNLLGLNDLINKNSVATGLWSALLVPQGESQYLPELTDAGYTSIRSCLDQGSGSVAPAGGGKAALLLSRVREKLSPLLTEKKGEPTGGYKQALQKEAELTERFEQLKANRLRLADDLTALERDRRVLRDLENPERRAEAKSQLEQVRQERDRVSQFALKEKEVLAGVRLAEGVYESLKAERLRRCENRDRQKELSEQMQSAQQQLAQLRDHARHAQDKLTEAGNKRKKAHEQYERSDRRNKSITRQRLLEQDQEALKSDRTVLHRLEQASAVWRQAQAAFKACRVDQKAVDALRKAERNCDKLQLQMEAQAPSVSLHLLPEAADRVTVNGSLCSESTFKVLEQTRIEIEGVGALSITPALQEQQGAQACWHDAKKQLEQALQKVGCSTMAEAEQAFDIYRQTKAEQDAAQRAVLSCLPENRQSTDQVSAVIASYQEQIADKEATLRQRSAELTTEQATLFAEGEILQVAESDLEVEQALSVFREAQREEEDKVAVLKSIQSDETQKAADVSELGRALERARHEEETAQKHKTDAALEAESAQAELSLKDAQSKKETLAQEMAAEARSLSDLEGDIRRREEALSAQDGRIRGLHGDVRACEERVRQAEGEGLDEQIAETERLIKQAEHECRGYARESAALTLLKQTLEAVEQEQTERYLAPLVKVMQPAFSTVFPDMTLSLDASFGVQAITRRQTEQFSDLSMGTREQIAVLARLGFAQLLHQQQGKSLLVLDDALSFSDKQRRERLFEVLTDAARHFQILILTCRDDILSELGGHTLHLRPCEEMAELRV</sequence>
<feature type="compositionally biased region" description="Basic and acidic residues" evidence="2">
    <location>
        <begin position="322"/>
        <end position="354"/>
    </location>
</feature>
<accession>A0ABT3QBA3</accession>
<comment type="caution">
    <text evidence="3">The sequence shown here is derived from an EMBL/GenBank/DDBJ whole genome shotgun (WGS) entry which is preliminary data.</text>
</comment>
<dbReference type="PANTHER" id="PTHR41259">
    <property type="entry name" value="DOUBLE-STRAND BREAK REPAIR RAD50 ATPASE, PUTATIVE-RELATED"/>
    <property type="match status" value="1"/>
</dbReference>
<dbReference type="RefSeq" id="WP_173559387.1">
    <property type="nucleotide sequence ID" value="NZ_JAPIUZ010000001.1"/>
</dbReference>
<dbReference type="SUPFAM" id="SSF52540">
    <property type="entry name" value="P-loop containing nucleoside triphosphate hydrolases"/>
    <property type="match status" value="1"/>
</dbReference>
<protein>
    <submittedName>
        <fullName evidence="3">AAA family ATPase</fullName>
    </submittedName>
</protein>
<evidence type="ECO:0000256" key="1">
    <source>
        <dbReference type="SAM" id="Coils"/>
    </source>
</evidence>
<gene>
    <name evidence="3" type="ORF">OQ497_01080</name>
</gene>
<evidence type="ECO:0000256" key="2">
    <source>
        <dbReference type="SAM" id="MobiDB-lite"/>
    </source>
</evidence>
<dbReference type="EMBL" id="JAPIUZ010000001">
    <property type="protein sequence ID" value="MCX2562563.1"/>
    <property type="molecule type" value="Genomic_DNA"/>
</dbReference>
<dbReference type="InterPro" id="IPR027417">
    <property type="entry name" value="P-loop_NTPase"/>
</dbReference>
<reference evidence="3 4" key="1">
    <citation type="submission" date="2022-11" db="EMBL/GenBank/DDBJ databases">
        <title>Genome sequencing of Acetobacter type strain.</title>
        <authorList>
            <person name="Heo J."/>
            <person name="Lee D."/>
            <person name="Han B.-H."/>
            <person name="Hong S.-B."/>
            <person name="Kwon S.-W."/>
        </authorList>
    </citation>
    <scope>NUCLEOTIDE SEQUENCE [LARGE SCALE GENOMIC DNA]</scope>
    <source>
        <strain evidence="3 4">KACC 21253</strain>
    </source>
</reference>
<dbReference type="Proteomes" id="UP001301152">
    <property type="component" value="Unassembled WGS sequence"/>
</dbReference>
<keyword evidence="1" id="KW-0175">Coiled coil</keyword>
<feature type="coiled-coil region" evidence="1">
    <location>
        <begin position="203"/>
        <end position="237"/>
    </location>
</feature>
<organism evidence="3 4">
    <name type="scientific">Acetobacter thailandicus</name>
    <dbReference type="NCBI Taxonomy" id="1502842"/>
    <lineage>
        <taxon>Bacteria</taxon>
        <taxon>Pseudomonadati</taxon>
        <taxon>Pseudomonadota</taxon>
        <taxon>Alphaproteobacteria</taxon>
        <taxon>Acetobacterales</taxon>
        <taxon>Acetobacteraceae</taxon>
        <taxon>Acetobacter</taxon>
    </lineage>
</organism>
<name>A0ABT3QBA3_9PROT</name>
<feature type="region of interest" description="Disordered" evidence="2">
    <location>
        <begin position="302"/>
        <end position="358"/>
    </location>
</feature>
<evidence type="ECO:0000313" key="3">
    <source>
        <dbReference type="EMBL" id="MCX2562563.1"/>
    </source>
</evidence>
<feature type="compositionally biased region" description="Low complexity" evidence="2">
    <location>
        <begin position="310"/>
        <end position="321"/>
    </location>
</feature>
<dbReference type="PANTHER" id="PTHR41259:SF1">
    <property type="entry name" value="DOUBLE-STRAND BREAK REPAIR RAD50 ATPASE, PUTATIVE-RELATED"/>
    <property type="match status" value="1"/>
</dbReference>
<dbReference type="Gene3D" id="3.40.50.300">
    <property type="entry name" value="P-loop containing nucleotide triphosphate hydrolases"/>
    <property type="match status" value="2"/>
</dbReference>
<evidence type="ECO:0000313" key="4">
    <source>
        <dbReference type="Proteomes" id="UP001301152"/>
    </source>
</evidence>
<proteinExistence type="predicted"/>